<dbReference type="EMBL" id="BART01028536">
    <property type="protein sequence ID" value="GAG90968.1"/>
    <property type="molecule type" value="Genomic_DNA"/>
</dbReference>
<reference evidence="1" key="1">
    <citation type="journal article" date="2014" name="Front. Microbiol.">
        <title>High frequency of phylogenetically diverse reductive dehalogenase-homologous genes in deep subseafloor sedimentary metagenomes.</title>
        <authorList>
            <person name="Kawai M."/>
            <person name="Futagami T."/>
            <person name="Toyoda A."/>
            <person name="Takaki Y."/>
            <person name="Nishi S."/>
            <person name="Hori S."/>
            <person name="Arai W."/>
            <person name="Tsubouchi T."/>
            <person name="Morono Y."/>
            <person name="Uchiyama I."/>
            <person name="Ito T."/>
            <person name="Fujiyama A."/>
            <person name="Inagaki F."/>
            <person name="Takami H."/>
        </authorList>
    </citation>
    <scope>NUCLEOTIDE SEQUENCE</scope>
    <source>
        <strain evidence="1">Expedition CK06-06</strain>
    </source>
</reference>
<proteinExistence type="predicted"/>
<name>X1C3J7_9ZZZZ</name>
<protein>
    <submittedName>
        <fullName evidence="1">Uncharacterized protein</fullName>
    </submittedName>
</protein>
<comment type="caution">
    <text evidence="1">The sequence shown here is derived from an EMBL/GenBank/DDBJ whole genome shotgun (WGS) entry which is preliminary data.</text>
</comment>
<gene>
    <name evidence="1" type="ORF">S01H4_50287</name>
</gene>
<accession>X1C3J7</accession>
<evidence type="ECO:0000313" key="1">
    <source>
        <dbReference type="EMBL" id="GAG90968.1"/>
    </source>
</evidence>
<sequence>MKKYHGFEGLDAYCPKCDKIYCWEHFNAEEVFDDGFYDCTYGTCPEGHKRMIDD</sequence>
<dbReference type="AlphaFoldDB" id="X1C3J7"/>
<organism evidence="1">
    <name type="scientific">marine sediment metagenome</name>
    <dbReference type="NCBI Taxonomy" id="412755"/>
    <lineage>
        <taxon>unclassified sequences</taxon>
        <taxon>metagenomes</taxon>
        <taxon>ecological metagenomes</taxon>
    </lineage>
</organism>